<feature type="domain" description="HTH cro/C1-type" evidence="2">
    <location>
        <begin position="81"/>
        <end position="130"/>
    </location>
</feature>
<dbReference type="GO" id="GO:0003677">
    <property type="term" value="F:DNA binding"/>
    <property type="evidence" value="ECO:0007669"/>
    <property type="project" value="UniProtKB-KW"/>
</dbReference>
<dbReference type="Proteomes" id="UP000003217">
    <property type="component" value="Unassembled WGS sequence"/>
</dbReference>
<comment type="caution">
    <text evidence="3">The sequence shown here is derived from an EMBL/GenBank/DDBJ whole genome shotgun (WGS) entry which is preliminary data.</text>
</comment>
<dbReference type="SMART" id="SM00530">
    <property type="entry name" value="HTH_XRE"/>
    <property type="match status" value="2"/>
</dbReference>
<evidence type="ECO:0000313" key="3">
    <source>
        <dbReference type="EMBL" id="EHI65282.1"/>
    </source>
</evidence>
<sequence length="168" mass="19190">MPNRLKELQKEKGLTQAELAQVINTNQSQYGKYENGKTNLSLENAKILSDYFGVSPAYLLGLETEFEPVESRETQFQILVKDRKLSLREISEDTGINYSTIGNYNQGTRIPNARNAAILADYFRVSVGYLLGYEKEPNLIKAEPLILTKWVQELSSINHQKEEILQVY</sequence>
<keyword evidence="1 3" id="KW-0238">DNA-binding</keyword>
<dbReference type="SUPFAM" id="SSF47413">
    <property type="entry name" value="lambda repressor-like DNA-binding domains"/>
    <property type="match status" value="2"/>
</dbReference>
<name>G5KAS1_9STRE</name>
<dbReference type="PANTHER" id="PTHR46558:SF11">
    <property type="entry name" value="HTH-TYPE TRANSCRIPTIONAL REGULATOR XRE"/>
    <property type="match status" value="1"/>
</dbReference>
<dbReference type="InterPro" id="IPR001387">
    <property type="entry name" value="Cro/C1-type_HTH"/>
</dbReference>
<keyword evidence="4" id="KW-1185">Reference proteome</keyword>
<dbReference type="Pfam" id="PF01381">
    <property type="entry name" value="HTH_3"/>
    <property type="match status" value="2"/>
</dbReference>
<dbReference type="AlphaFoldDB" id="G5KAS1"/>
<dbReference type="Gene3D" id="1.10.260.40">
    <property type="entry name" value="lambda repressor-like DNA-binding domains"/>
    <property type="match status" value="2"/>
</dbReference>
<evidence type="ECO:0000313" key="4">
    <source>
        <dbReference type="Proteomes" id="UP000003217"/>
    </source>
</evidence>
<dbReference type="OrthoDB" id="9805856at2"/>
<dbReference type="CDD" id="cd00093">
    <property type="entry name" value="HTH_XRE"/>
    <property type="match status" value="2"/>
</dbReference>
<reference evidence="3 4" key="1">
    <citation type="journal article" date="2014" name="Int. J. Syst. Evol. Microbiol.">
        <title>Phylogenomics and the dynamic genome evolution of the genus Streptococcus.</title>
        <authorList>
            <consortium name="The Broad Institute Genome Sequencing Platform"/>
            <person name="Richards V.P."/>
            <person name="Palmer S.R."/>
            <person name="Pavinski Bitar P.D."/>
            <person name="Qin X."/>
            <person name="Weinstock G.M."/>
            <person name="Highlander S.K."/>
            <person name="Town C.D."/>
            <person name="Burne R.A."/>
            <person name="Stanhope M.J."/>
        </authorList>
    </citation>
    <scope>NUCLEOTIDE SEQUENCE [LARGE SCALE GENOMIC DNA]</scope>
    <source>
        <strain evidence="3 4">LQ 940-04</strain>
    </source>
</reference>
<dbReference type="PANTHER" id="PTHR46558">
    <property type="entry name" value="TRACRIPTIONAL REGULATORY PROTEIN-RELATED-RELATED"/>
    <property type="match status" value="1"/>
</dbReference>
<proteinExistence type="predicted"/>
<protein>
    <submittedName>
        <fullName evidence="3">DNA-binding helix-turn-helix protein</fullName>
    </submittedName>
</protein>
<evidence type="ECO:0000259" key="2">
    <source>
        <dbReference type="PROSITE" id="PS50943"/>
    </source>
</evidence>
<dbReference type="GeneID" id="88099487"/>
<evidence type="ECO:0000256" key="1">
    <source>
        <dbReference type="ARBA" id="ARBA00023125"/>
    </source>
</evidence>
<feature type="domain" description="HTH cro/C1-type" evidence="2">
    <location>
        <begin position="5"/>
        <end position="59"/>
    </location>
</feature>
<accession>G5KAS1</accession>
<dbReference type="STRING" id="361101.GCA_900102825_00943"/>
<dbReference type="RefSeq" id="WP_007893207.1">
    <property type="nucleotide sequence ID" value="NZ_AEUY02000005.1"/>
</dbReference>
<dbReference type="InterPro" id="IPR010982">
    <property type="entry name" value="Lambda_DNA-bd_dom_sf"/>
</dbReference>
<organism evidence="3 4">
    <name type="scientific">Streptococcus pseudoporcinus LQ 940-04</name>
    <dbReference type="NCBI Taxonomy" id="875093"/>
    <lineage>
        <taxon>Bacteria</taxon>
        <taxon>Bacillati</taxon>
        <taxon>Bacillota</taxon>
        <taxon>Bacilli</taxon>
        <taxon>Lactobacillales</taxon>
        <taxon>Streptococcaceae</taxon>
        <taxon>Streptococcus</taxon>
    </lineage>
</organism>
<dbReference type="PROSITE" id="PS50943">
    <property type="entry name" value="HTH_CROC1"/>
    <property type="match status" value="2"/>
</dbReference>
<gene>
    <name evidence="3" type="ORF">STRPS_2034</name>
</gene>
<dbReference type="EMBL" id="AEUY02000005">
    <property type="protein sequence ID" value="EHI65282.1"/>
    <property type="molecule type" value="Genomic_DNA"/>
</dbReference>